<feature type="domain" description="Acyl-CoA thioesterase-like C-terminal" evidence="2">
    <location>
        <begin position="123"/>
        <end position="252"/>
    </location>
</feature>
<sequence>MPAYYIPLGAGRYLPTIHAQGAWSEHEQHMSPVAGLLVHVMQACSPRRDLALARISFDILGFLPATEVDMSARILRPGKTIELVEAEMSVGGRTIARATGWRLLVSDTGIVAGTPLSTLAGPERASPWAGEDLWGGGFIRSLEFRTLPGRSPGTGKTWLRSTVDLVEGRESSDLEMMLAVVDTANGVSPRVPPSDYVFPNTDLTVHLFRQPQGRWLGMDTEVSLGPDGVGLTATALHDEHGPIGRSAQILTVRKR</sequence>
<dbReference type="EMBL" id="CP034170">
    <property type="protein sequence ID" value="AZI59464.1"/>
    <property type="molecule type" value="Genomic_DNA"/>
</dbReference>
<dbReference type="Proteomes" id="UP000268084">
    <property type="component" value="Chromosome"/>
</dbReference>
<accession>A0A3G8ZYR2</accession>
<proteinExistence type="predicted"/>
<dbReference type="Gene3D" id="2.40.160.210">
    <property type="entry name" value="Acyl-CoA thioesterase, double hotdog domain"/>
    <property type="match status" value="1"/>
</dbReference>
<reference evidence="3 4" key="1">
    <citation type="submission" date="2018-11" db="EMBL/GenBank/DDBJ databases">
        <authorList>
            <person name="Da X."/>
        </authorList>
    </citation>
    <scope>NUCLEOTIDE SEQUENCE [LARGE SCALE GENOMIC DNA]</scope>
    <source>
        <strain evidence="3 4">S14-144</strain>
    </source>
</reference>
<dbReference type="InterPro" id="IPR029069">
    <property type="entry name" value="HotDog_dom_sf"/>
</dbReference>
<organism evidence="3 4">
    <name type="scientific">Nakamurella antarctica</name>
    <dbReference type="NCBI Taxonomy" id="1902245"/>
    <lineage>
        <taxon>Bacteria</taxon>
        <taxon>Bacillati</taxon>
        <taxon>Actinomycetota</taxon>
        <taxon>Actinomycetes</taxon>
        <taxon>Nakamurellales</taxon>
        <taxon>Nakamurellaceae</taxon>
        <taxon>Nakamurella</taxon>
    </lineage>
</organism>
<name>A0A3G8ZYR2_9ACTN</name>
<dbReference type="SUPFAM" id="SSF54637">
    <property type="entry name" value="Thioesterase/thiol ester dehydrase-isomerase"/>
    <property type="match status" value="1"/>
</dbReference>
<protein>
    <submittedName>
        <fullName evidence="3">Thioesterase family protein</fullName>
    </submittedName>
</protein>
<evidence type="ECO:0000313" key="4">
    <source>
        <dbReference type="Proteomes" id="UP000268084"/>
    </source>
</evidence>
<dbReference type="AlphaFoldDB" id="A0A3G8ZYR2"/>
<evidence type="ECO:0000259" key="2">
    <source>
        <dbReference type="Pfam" id="PF20789"/>
    </source>
</evidence>
<keyword evidence="4" id="KW-1185">Reference proteome</keyword>
<dbReference type="Pfam" id="PF13622">
    <property type="entry name" value="4HBT_3"/>
    <property type="match status" value="1"/>
</dbReference>
<dbReference type="Pfam" id="PF20789">
    <property type="entry name" value="4HBT_3C"/>
    <property type="match status" value="1"/>
</dbReference>
<reference evidence="3 4" key="2">
    <citation type="submission" date="2018-12" db="EMBL/GenBank/DDBJ databases">
        <title>Nakamurella antarcticus sp. nov., isolated from Antarctica South Shetland Islands soil.</title>
        <authorList>
            <person name="Peng F."/>
        </authorList>
    </citation>
    <scope>NUCLEOTIDE SEQUENCE [LARGE SCALE GENOMIC DNA]</scope>
    <source>
        <strain evidence="3 4">S14-144</strain>
    </source>
</reference>
<evidence type="ECO:0000259" key="1">
    <source>
        <dbReference type="Pfam" id="PF13622"/>
    </source>
</evidence>
<dbReference type="KEGG" id="nak:EH165_06885"/>
<feature type="domain" description="Acyl-CoA thioesterase-like N-terminal HotDog" evidence="1">
    <location>
        <begin position="21"/>
        <end position="102"/>
    </location>
</feature>
<dbReference type="InterPro" id="IPR049449">
    <property type="entry name" value="TesB_ACOT8-like_N"/>
</dbReference>
<dbReference type="InterPro" id="IPR049450">
    <property type="entry name" value="ACOT8-like_C"/>
</dbReference>
<dbReference type="InterPro" id="IPR042171">
    <property type="entry name" value="Acyl-CoA_hotdog"/>
</dbReference>
<evidence type="ECO:0000313" key="3">
    <source>
        <dbReference type="EMBL" id="AZI59464.1"/>
    </source>
</evidence>
<gene>
    <name evidence="3" type="ORF">EH165_06885</name>
</gene>
<dbReference type="OrthoDB" id="1413770at2"/>